<dbReference type="EMBL" id="AP019376">
    <property type="protein sequence ID" value="BBH90566.1"/>
    <property type="molecule type" value="Genomic_DNA"/>
</dbReference>
<name>A0A455SSG6_9CHLR</name>
<proteinExistence type="predicted"/>
<keyword evidence="1" id="KW-1133">Transmembrane helix</keyword>
<sequence length="66" mass="7598">MKRDAAYQAVREAGKQRRDSVWLLLSITLYAFLLPIGTHYMPIWVVIPFFAFLPPLLLRSPVLALL</sequence>
<keyword evidence="1" id="KW-0812">Transmembrane</keyword>
<reference evidence="2" key="1">
    <citation type="submission" date="2018-12" db="EMBL/GenBank/DDBJ databases">
        <title>Novel natural products biosynthetic potential of the class Ktedonobacteria.</title>
        <authorList>
            <person name="Zheng Y."/>
            <person name="Saitou A."/>
            <person name="Wang C.M."/>
            <person name="Toyoda A."/>
            <person name="Minakuchi Y."/>
            <person name="Sekiguchi Y."/>
            <person name="Ueda K."/>
            <person name="Takano H."/>
            <person name="Sakai Y."/>
            <person name="Yokota A."/>
            <person name="Yabe S."/>
        </authorList>
    </citation>
    <scope>NUCLEOTIDE SEQUENCE</scope>
    <source>
        <strain evidence="2">COM3</strain>
    </source>
</reference>
<accession>A0A455SSG6</accession>
<keyword evidence="1" id="KW-0472">Membrane</keyword>
<evidence type="ECO:0000313" key="2">
    <source>
        <dbReference type="EMBL" id="BBH90566.1"/>
    </source>
</evidence>
<gene>
    <name evidence="2" type="ORF">KTC_53170</name>
</gene>
<organism evidence="2">
    <name type="scientific">Thermosporothrix sp. COM3</name>
    <dbReference type="NCBI Taxonomy" id="2490863"/>
    <lineage>
        <taxon>Bacteria</taxon>
        <taxon>Bacillati</taxon>
        <taxon>Chloroflexota</taxon>
        <taxon>Ktedonobacteria</taxon>
        <taxon>Ktedonobacterales</taxon>
        <taxon>Thermosporotrichaceae</taxon>
        <taxon>Thermosporothrix</taxon>
    </lineage>
</organism>
<feature type="transmembrane region" description="Helical" evidence="1">
    <location>
        <begin position="21"/>
        <end position="37"/>
    </location>
</feature>
<protein>
    <submittedName>
        <fullName evidence="2">Uncharacterized protein</fullName>
    </submittedName>
</protein>
<evidence type="ECO:0000256" key="1">
    <source>
        <dbReference type="SAM" id="Phobius"/>
    </source>
</evidence>
<dbReference type="AlphaFoldDB" id="A0A455SSG6"/>